<dbReference type="EMBL" id="CANI01000072">
    <property type="protein sequence ID" value="CCM79840.1"/>
    <property type="molecule type" value="Genomic_DNA"/>
</dbReference>
<dbReference type="STRING" id="1211777.BN77_p210003"/>
<accession>K0Q459</accession>
<reference evidence="4 5" key="1">
    <citation type="journal article" date="2013" name="Genome Announc.">
        <title>Draft Genome Sequence of Rhizobium mesoamericanum STM3625, a Nitrogen-Fixing Symbiont of Mimosa pudica Isolated in French Guiana (South America).</title>
        <authorList>
            <person name="Moulin L."/>
            <person name="Mornico D."/>
            <person name="Melkonian R."/>
            <person name="Klonowska A."/>
        </authorList>
    </citation>
    <scope>NUCLEOTIDE SEQUENCE [LARGE SCALE GENOMIC DNA]</scope>
    <source>
        <strain evidence="4 5">STM3625</strain>
    </source>
</reference>
<name>K0Q459_9HYPH</name>
<dbReference type="InterPro" id="IPR036188">
    <property type="entry name" value="FAD/NAD-bd_sf"/>
</dbReference>
<evidence type="ECO:0000313" key="4">
    <source>
        <dbReference type="EMBL" id="CCM79840.1"/>
    </source>
</evidence>
<dbReference type="EC" id="1.4.99.1" evidence="4"/>
<dbReference type="eggNOG" id="COG0665">
    <property type="taxonomic scope" value="Bacteria"/>
</dbReference>
<dbReference type="SUPFAM" id="SSF54373">
    <property type="entry name" value="FAD-linked reductases, C-terminal domain"/>
    <property type="match status" value="1"/>
</dbReference>
<dbReference type="Gene3D" id="3.30.9.10">
    <property type="entry name" value="D-Amino Acid Oxidase, subunit A, domain 2"/>
    <property type="match status" value="1"/>
</dbReference>
<protein>
    <submittedName>
        <fullName evidence="4">D-amino-acid dehydrogenase</fullName>
        <ecNumber evidence="4">1.4.99.1</ecNumber>
    </submittedName>
</protein>
<dbReference type="Gene3D" id="3.50.50.60">
    <property type="entry name" value="FAD/NAD(P)-binding domain"/>
    <property type="match status" value="2"/>
</dbReference>
<organism evidence="4 5">
    <name type="scientific">Rhizobium mesoamericanum STM3625</name>
    <dbReference type="NCBI Taxonomy" id="1211777"/>
    <lineage>
        <taxon>Bacteria</taxon>
        <taxon>Pseudomonadati</taxon>
        <taxon>Pseudomonadota</taxon>
        <taxon>Alphaproteobacteria</taxon>
        <taxon>Hyphomicrobiales</taxon>
        <taxon>Rhizobiaceae</taxon>
        <taxon>Rhizobium/Agrobacterium group</taxon>
        <taxon>Rhizobium</taxon>
    </lineage>
</organism>
<evidence type="ECO:0000256" key="2">
    <source>
        <dbReference type="ARBA" id="ARBA00023002"/>
    </source>
</evidence>
<sequence length="400" mass="43651">MREVFVMGAGVVGMTTAYALACRGHAVTVIDVGTAPAERGASFGNGAQLSYAFTDALASPSLVANLPKYLLGRDPAFRLIPTLSPEFWAWSLRFLANASKASFERNTIEVLKLAMESRRGFTNLSRKVDFDHRSTGKINLYSSPEALRNVEALTRLKNKYGAEQLILTPNEAIEREPALAGYGHAFVGALWSPFDEAGDSWLFCQNLHRLLQSDYGVKFRFDTEINSLKTRNGKLNAIVTNAGEFQCERAVMALGVWSAAIAKSSGIRLPIWPMQGYSLTVPATRMAPSSSITDTARKVVFCKIGDKLRIAGLADIGNRRAHFRPDRFQTLLETARRIFPEAGDYNAELNAWTGLRPMTPNSQPIVGASKVAGLFLNCGHGSLGWTLCMATAARLAAIIN</sequence>
<feature type="domain" description="FAD dependent oxidoreductase" evidence="3">
    <location>
        <begin position="4"/>
        <end position="397"/>
    </location>
</feature>
<dbReference type="InterPro" id="IPR006076">
    <property type="entry name" value="FAD-dep_OxRdtase"/>
</dbReference>
<proteinExistence type="inferred from homology"/>
<comment type="caution">
    <text evidence="4">The sequence shown here is derived from an EMBL/GenBank/DDBJ whole genome shotgun (WGS) entry which is preliminary data.</text>
</comment>
<dbReference type="Pfam" id="PF01266">
    <property type="entry name" value="DAO"/>
    <property type="match status" value="1"/>
</dbReference>
<evidence type="ECO:0000256" key="1">
    <source>
        <dbReference type="ARBA" id="ARBA00009410"/>
    </source>
</evidence>
<dbReference type="GO" id="GO:0005886">
    <property type="term" value="C:plasma membrane"/>
    <property type="evidence" value="ECO:0007669"/>
    <property type="project" value="TreeGrafter"/>
</dbReference>
<comment type="similarity">
    <text evidence="1">Belongs to the DadA oxidoreductase family.</text>
</comment>
<dbReference type="RefSeq" id="WP_007538878.1">
    <property type="nucleotide sequence ID" value="NZ_HF536778.1"/>
</dbReference>
<evidence type="ECO:0000259" key="3">
    <source>
        <dbReference type="Pfam" id="PF01266"/>
    </source>
</evidence>
<gene>
    <name evidence="4" type="ORF">BN77_p210003</name>
</gene>
<dbReference type="Proteomes" id="UP000009319">
    <property type="component" value="Unassembled WGS sequence"/>
</dbReference>
<dbReference type="AlphaFoldDB" id="K0Q459"/>
<dbReference type="HOGENOM" id="CLU_007884_9_2_5"/>
<evidence type="ECO:0000313" key="5">
    <source>
        <dbReference type="Proteomes" id="UP000009319"/>
    </source>
</evidence>
<dbReference type="GO" id="GO:0008718">
    <property type="term" value="F:D-amino-acid dehydrogenase activity"/>
    <property type="evidence" value="ECO:0007669"/>
    <property type="project" value="TreeGrafter"/>
</dbReference>
<dbReference type="PANTHER" id="PTHR13847:SF280">
    <property type="entry name" value="D-AMINO ACID DEHYDROGENASE"/>
    <property type="match status" value="1"/>
</dbReference>
<dbReference type="SUPFAM" id="SSF51905">
    <property type="entry name" value="FAD/NAD(P)-binding domain"/>
    <property type="match status" value="1"/>
</dbReference>
<keyword evidence="5" id="KW-1185">Reference proteome</keyword>
<dbReference type="GO" id="GO:0055130">
    <property type="term" value="P:D-alanine catabolic process"/>
    <property type="evidence" value="ECO:0007669"/>
    <property type="project" value="TreeGrafter"/>
</dbReference>
<keyword evidence="2 4" id="KW-0560">Oxidoreductase</keyword>
<dbReference type="PANTHER" id="PTHR13847">
    <property type="entry name" value="SARCOSINE DEHYDROGENASE-RELATED"/>
    <property type="match status" value="1"/>
</dbReference>
<dbReference type="GO" id="GO:0005737">
    <property type="term" value="C:cytoplasm"/>
    <property type="evidence" value="ECO:0007669"/>
    <property type="project" value="TreeGrafter"/>
</dbReference>